<protein>
    <submittedName>
        <fullName evidence="2">Uncharacterized protein</fullName>
    </submittedName>
</protein>
<sequence length="172" mass="19045">MMQPLVSACVTMNECHERSIEHITGTDEGDPEPTTQPALENPHFDSRLDTSELIAKLDKGWRRCIVATNIPELSITVQGVVYVVDSSSIRTLKYIRSSALKVRRPLPHKEPVVLRDPSQGFLLAVHYGDVYDTISAALREPWEVDQPLSLKVQKAQRNTSGATLVAATNKVA</sequence>
<evidence type="ECO:0000256" key="1">
    <source>
        <dbReference type="SAM" id="MobiDB-lite"/>
    </source>
</evidence>
<dbReference type="Proteomes" id="UP000245910">
    <property type="component" value="Chromosome I"/>
</dbReference>
<accession>A0A2L2U0R5</accession>
<evidence type="ECO:0000313" key="3">
    <source>
        <dbReference type="Proteomes" id="UP000245910"/>
    </source>
</evidence>
<dbReference type="InterPro" id="IPR027417">
    <property type="entry name" value="P-loop_NTPase"/>
</dbReference>
<name>A0A2L2U0R5_9HYPO</name>
<evidence type="ECO:0000313" key="2">
    <source>
        <dbReference type="EMBL" id="CEI67445.1"/>
    </source>
</evidence>
<feature type="region of interest" description="Disordered" evidence="1">
    <location>
        <begin position="23"/>
        <end position="44"/>
    </location>
</feature>
<dbReference type="AlphaFoldDB" id="A0A2L2U0R5"/>
<keyword evidence="3" id="KW-1185">Reference proteome</keyword>
<dbReference type="Gene3D" id="3.40.50.300">
    <property type="entry name" value="P-loop containing nucleotide triphosphate hydrolases"/>
    <property type="match status" value="1"/>
</dbReference>
<dbReference type="EMBL" id="LN649229">
    <property type="protein sequence ID" value="CEI67445.1"/>
    <property type="molecule type" value="Genomic_DNA"/>
</dbReference>
<reference evidence="3" key="1">
    <citation type="submission" date="2014-10" db="EMBL/GenBank/DDBJ databases">
        <authorList>
            <person name="King R."/>
        </authorList>
    </citation>
    <scope>NUCLEOTIDE SEQUENCE [LARGE SCALE GENOMIC DNA]</scope>
    <source>
        <strain evidence="3">A3/5</strain>
    </source>
</reference>
<organism evidence="2 3">
    <name type="scientific">Fusarium venenatum</name>
    <dbReference type="NCBI Taxonomy" id="56646"/>
    <lineage>
        <taxon>Eukaryota</taxon>
        <taxon>Fungi</taxon>
        <taxon>Dikarya</taxon>
        <taxon>Ascomycota</taxon>
        <taxon>Pezizomycotina</taxon>
        <taxon>Sordariomycetes</taxon>
        <taxon>Hypocreomycetidae</taxon>
        <taxon>Hypocreales</taxon>
        <taxon>Nectriaceae</taxon>
        <taxon>Fusarium</taxon>
    </lineage>
</organism>
<proteinExistence type="predicted"/>